<dbReference type="InterPro" id="IPR003838">
    <property type="entry name" value="ABC3_permease_C"/>
</dbReference>
<keyword evidence="5 7" id="KW-0472">Membrane</keyword>
<evidence type="ECO:0000256" key="1">
    <source>
        <dbReference type="ARBA" id="ARBA00004651"/>
    </source>
</evidence>
<feature type="domain" description="ABC3 transporter permease C-terminal" evidence="8">
    <location>
        <begin position="688"/>
        <end position="799"/>
    </location>
</feature>
<proteinExistence type="inferred from homology"/>
<feature type="domain" description="ABC3 transporter permease C-terminal" evidence="8">
    <location>
        <begin position="290"/>
        <end position="400"/>
    </location>
</feature>
<feature type="transmembrane region" description="Helical" evidence="7">
    <location>
        <begin position="769"/>
        <end position="789"/>
    </location>
</feature>
<evidence type="ECO:0000259" key="8">
    <source>
        <dbReference type="Pfam" id="PF02687"/>
    </source>
</evidence>
<dbReference type="KEGG" id="scor:J3U87_00610"/>
<evidence type="ECO:0000313" key="10">
    <source>
        <dbReference type="EMBL" id="QTD50943.1"/>
    </source>
</evidence>
<comment type="similarity">
    <text evidence="6">Belongs to the ABC-4 integral membrane protein family.</text>
</comment>
<dbReference type="Pfam" id="PF12704">
    <property type="entry name" value="MacB_PCD"/>
    <property type="match status" value="2"/>
</dbReference>
<evidence type="ECO:0000313" key="11">
    <source>
        <dbReference type="Proteomes" id="UP000663929"/>
    </source>
</evidence>
<feature type="transmembrane region" description="Helical" evidence="7">
    <location>
        <begin position="739"/>
        <end position="757"/>
    </location>
</feature>
<feature type="domain" description="MacB-like periplasmic core" evidence="9">
    <location>
        <begin position="445"/>
        <end position="640"/>
    </location>
</feature>
<evidence type="ECO:0000256" key="2">
    <source>
        <dbReference type="ARBA" id="ARBA00022475"/>
    </source>
</evidence>
<dbReference type="EMBL" id="CP071793">
    <property type="protein sequence ID" value="QTD50943.1"/>
    <property type="molecule type" value="Genomic_DNA"/>
</dbReference>
<evidence type="ECO:0000256" key="4">
    <source>
        <dbReference type="ARBA" id="ARBA00022989"/>
    </source>
</evidence>
<evidence type="ECO:0000259" key="9">
    <source>
        <dbReference type="Pfam" id="PF12704"/>
    </source>
</evidence>
<feature type="transmembrane region" description="Helical" evidence="7">
    <location>
        <begin position="284"/>
        <end position="307"/>
    </location>
</feature>
<feature type="transmembrane region" description="Helical" evidence="7">
    <location>
        <begin position="383"/>
        <end position="403"/>
    </location>
</feature>
<evidence type="ECO:0000256" key="7">
    <source>
        <dbReference type="SAM" id="Phobius"/>
    </source>
</evidence>
<evidence type="ECO:0000256" key="5">
    <source>
        <dbReference type="ARBA" id="ARBA00023136"/>
    </source>
</evidence>
<organism evidence="10 11">
    <name type="scientific">Sulfidibacter corallicola</name>
    <dbReference type="NCBI Taxonomy" id="2818388"/>
    <lineage>
        <taxon>Bacteria</taxon>
        <taxon>Pseudomonadati</taxon>
        <taxon>Acidobacteriota</taxon>
        <taxon>Holophagae</taxon>
        <taxon>Acanthopleuribacterales</taxon>
        <taxon>Acanthopleuribacteraceae</taxon>
        <taxon>Sulfidibacter</taxon>
    </lineage>
</organism>
<dbReference type="InterPro" id="IPR050250">
    <property type="entry name" value="Macrolide_Exporter_MacB"/>
</dbReference>
<keyword evidence="3 7" id="KW-0812">Transmembrane</keyword>
<dbReference type="Pfam" id="PF02687">
    <property type="entry name" value="FtsX"/>
    <property type="match status" value="2"/>
</dbReference>
<feature type="domain" description="MacB-like periplasmic core" evidence="9">
    <location>
        <begin position="24"/>
        <end position="242"/>
    </location>
</feature>
<gene>
    <name evidence="10" type="ORF">J3U87_00610</name>
</gene>
<dbReference type="GO" id="GO:0005886">
    <property type="term" value="C:plasma membrane"/>
    <property type="evidence" value="ECO:0007669"/>
    <property type="project" value="UniProtKB-SubCell"/>
</dbReference>
<accession>A0A8A4TN12</accession>
<keyword evidence="11" id="KW-1185">Reference proteome</keyword>
<feature type="transmembrane region" description="Helical" evidence="7">
    <location>
        <begin position="339"/>
        <end position="363"/>
    </location>
</feature>
<dbReference type="Proteomes" id="UP000663929">
    <property type="component" value="Chromosome"/>
</dbReference>
<evidence type="ECO:0000256" key="3">
    <source>
        <dbReference type="ARBA" id="ARBA00022692"/>
    </source>
</evidence>
<dbReference type="InterPro" id="IPR025857">
    <property type="entry name" value="MacB_PCD"/>
</dbReference>
<dbReference type="PANTHER" id="PTHR30572:SF4">
    <property type="entry name" value="ABC TRANSPORTER PERMEASE YTRF"/>
    <property type="match status" value="1"/>
</dbReference>
<reference evidence="10" key="1">
    <citation type="submission" date="2021-03" db="EMBL/GenBank/DDBJ databases">
        <title>Acanthopleuribacteraceae sp. M133.</title>
        <authorList>
            <person name="Wang G."/>
        </authorList>
    </citation>
    <scope>NUCLEOTIDE SEQUENCE</scope>
    <source>
        <strain evidence="10">M133</strain>
    </source>
</reference>
<dbReference type="PANTHER" id="PTHR30572">
    <property type="entry name" value="MEMBRANE COMPONENT OF TRANSPORTER-RELATED"/>
    <property type="match status" value="1"/>
</dbReference>
<dbReference type="AlphaFoldDB" id="A0A8A4TN12"/>
<keyword evidence="4 7" id="KW-1133">Transmembrane helix</keyword>
<sequence>MKHHDLQIAIQSLRRRPGFVMTVMLTLGLTLGAVISVFNLNVVLMMKPLPYPAPDRIFITDHYYQSPQGRTDSGFSTLPGLLESYRTQQVFQSYSIMSLDAVRFLDQKTEPKISALFTTPEYFEILGTSMTLGRPFEASERLDTHHPVVILSHSFWKTRLEGARDVLNRSIQLGDVHYRVIGVTSKDFRAPDEPGEIDVWLPWDFHGFNAMQLENWGNTKRTIMGLGRLSPAVSEREASDRLSHLLDRTYQSKLSPELRRLDRQFKVNLVPLETRMLGDSKQRALLLFGAVFMLLLIASSNVVNLFCSRAAEKQRTLAIQAALGAKPVDLFRALFAESLILCIASSLLGLLVAAWCFELIRMLASAHFARLDELSLDIPTLCFSMALCVTLAAVFSLFAVKLIRYEDLRIQLQASGKGSGMQISKFTRNALVTCQVAVTGVLLSGAFALLQQSLSVISQPLGFESHNLVSVRLDAKEGMIGSDEIDHRRRIMADYAQALRAMPQVAQCSFSFTSPIRTGMSTRYSDVDNREYGDFPINFVDQRYHEVVGIELLRGQWFTSDHIRNDDPVVVLSESAAKHIEPEGRVLGTLIYDGSGVPKKVIGIVKDIAVPGRAEEIRSRDAYLTYVPWNMHLLIRLKQGGNTNHLIRQTLADVDPSRRVAEIVHVDEQHRRIIARDQVNAGVASGLTLLALLLAGAGMFGVFHYGNLMRRFEFGVHMCLGAQTHQIAKLVARSHFQPVLLGLAISVTAVLFLRSWFDQAADAWFHQTASSLFMTVPALLITAFFANYFPLRKLFKSNPVQALRNE</sequence>
<dbReference type="GO" id="GO:0022857">
    <property type="term" value="F:transmembrane transporter activity"/>
    <property type="evidence" value="ECO:0007669"/>
    <property type="project" value="TreeGrafter"/>
</dbReference>
<feature type="transmembrane region" description="Helical" evidence="7">
    <location>
        <begin position="681"/>
        <end position="703"/>
    </location>
</feature>
<dbReference type="RefSeq" id="WP_237381080.1">
    <property type="nucleotide sequence ID" value="NZ_CP071793.1"/>
</dbReference>
<evidence type="ECO:0000256" key="6">
    <source>
        <dbReference type="ARBA" id="ARBA00038076"/>
    </source>
</evidence>
<comment type="subcellular location">
    <subcellularLocation>
        <location evidence="1">Cell membrane</location>
        <topology evidence="1">Multi-pass membrane protein</topology>
    </subcellularLocation>
</comment>
<feature type="transmembrane region" description="Helical" evidence="7">
    <location>
        <begin position="20"/>
        <end position="46"/>
    </location>
</feature>
<keyword evidence="2" id="KW-1003">Cell membrane</keyword>
<name>A0A8A4TN12_SULCO</name>
<protein>
    <submittedName>
        <fullName evidence="10">ABC transporter permease</fullName>
    </submittedName>
</protein>